<feature type="domain" description="Large ribosomal subunit protein uL2 RNA-binding" evidence="4">
    <location>
        <begin position="42"/>
        <end position="101"/>
    </location>
</feature>
<gene>
    <name evidence="5" type="ORF">SULYE_0534</name>
</gene>
<reference evidence="5 6" key="1">
    <citation type="submission" date="2009-04" db="EMBL/GenBank/DDBJ databases">
        <authorList>
            <person name="Reysenbach A.-L."/>
            <person name="Heidelberg J.F."/>
            <person name="Nelson W.C."/>
        </authorList>
    </citation>
    <scope>NUCLEOTIDE SEQUENCE [LARGE SCALE GENOMIC DNA]</scope>
    <source>
        <strain evidence="5 6">SS-5</strain>
    </source>
</reference>
<evidence type="ECO:0000313" key="6">
    <source>
        <dbReference type="Proteomes" id="UP000005540"/>
    </source>
</evidence>
<dbReference type="EMBL" id="ABZS01000037">
    <property type="protein sequence ID" value="EEP60964.1"/>
    <property type="molecule type" value="Genomic_DNA"/>
</dbReference>
<dbReference type="AlphaFoldDB" id="C4FIZ4"/>
<comment type="caution">
    <text evidence="5">The sequence shown here is derived from an EMBL/GenBank/DDBJ whole genome shotgun (WGS) entry which is preliminary data.</text>
</comment>
<dbReference type="GO" id="GO:0003735">
    <property type="term" value="F:structural constituent of ribosome"/>
    <property type="evidence" value="ECO:0007669"/>
    <property type="project" value="InterPro"/>
</dbReference>
<dbReference type="FunFam" id="2.40.50.140:FF:000003">
    <property type="entry name" value="50S ribosomal protein L2"/>
    <property type="match status" value="1"/>
</dbReference>
<dbReference type="GO" id="GO:0003723">
    <property type="term" value="F:RNA binding"/>
    <property type="evidence" value="ECO:0007669"/>
    <property type="project" value="TreeGrafter"/>
</dbReference>
<protein>
    <submittedName>
        <fullName evidence="5">50S ribosomal protein L2 (BL2)</fullName>
    </submittedName>
</protein>
<organism evidence="5 6">
    <name type="scientific">Sulfurihydrogenibium yellowstonense SS-5</name>
    <dbReference type="NCBI Taxonomy" id="432331"/>
    <lineage>
        <taxon>Bacteria</taxon>
        <taxon>Pseudomonadati</taxon>
        <taxon>Aquificota</taxon>
        <taxon>Aquificia</taxon>
        <taxon>Aquificales</taxon>
        <taxon>Hydrogenothermaceae</taxon>
        <taxon>Sulfurihydrogenibium</taxon>
    </lineage>
</organism>
<keyword evidence="2 5" id="KW-0689">Ribosomal protein</keyword>
<dbReference type="InterPro" id="IPR002171">
    <property type="entry name" value="Ribosomal_uL2"/>
</dbReference>
<dbReference type="PANTHER" id="PTHR13691:SF5">
    <property type="entry name" value="LARGE RIBOSOMAL SUBUNIT PROTEIN UL2M"/>
    <property type="match status" value="1"/>
</dbReference>
<dbReference type="PANTHER" id="PTHR13691">
    <property type="entry name" value="RIBOSOMAL PROTEIN L2"/>
    <property type="match status" value="1"/>
</dbReference>
<evidence type="ECO:0000256" key="2">
    <source>
        <dbReference type="ARBA" id="ARBA00022980"/>
    </source>
</evidence>
<dbReference type="GO" id="GO:0002181">
    <property type="term" value="P:cytoplasmic translation"/>
    <property type="evidence" value="ECO:0007669"/>
    <property type="project" value="TreeGrafter"/>
</dbReference>
<accession>C4FIZ4</accession>
<dbReference type="Gene3D" id="2.40.50.140">
    <property type="entry name" value="Nucleic acid-binding proteins"/>
    <property type="match status" value="1"/>
</dbReference>
<dbReference type="GO" id="GO:1990904">
    <property type="term" value="C:ribonucleoprotein complex"/>
    <property type="evidence" value="ECO:0007669"/>
    <property type="project" value="UniProtKB-KW"/>
</dbReference>
<evidence type="ECO:0000313" key="5">
    <source>
        <dbReference type="EMBL" id="EEP60964.1"/>
    </source>
</evidence>
<dbReference type="Pfam" id="PF00181">
    <property type="entry name" value="Ribosomal_L2_N"/>
    <property type="match status" value="1"/>
</dbReference>
<evidence type="ECO:0000256" key="1">
    <source>
        <dbReference type="ARBA" id="ARBA00005636"/>
    </source>
</evidence>
<dbReference type="SMART" id="SM01383">
    <property type="entry name" value="Ribosomal_L2"/>
    <property type="match status" value="1"/>
</dbReference>
<evidence type="ECO:0000259" key="4">
    <source>
        <dbReference type="SMART" id="SM01383"/>
    </source>
</evidence>
<proteinExistence type="inferred from homology"/>
<dbReference type="InterPro" id="IPR022666">
    <property type="entry name" value="Ribosomal_uL2_RNA-bd_dom"/>
</dbReference>
<dbReference type="SUPFAM" id="SSF50249">
    <property type="entry name" value="Nucleic acid-binding proteins"/>
    <property type="match status" value="1"/>
</dbReference>
<keyword evidence="3" id="KW-0687">Ribonucleoprotein</keyword>
<dbReference type="GO" id="GO:0005840">
    <property type="term" value="C:ribosome"/>
    <property type="evidence" value="ECO:0007669"/>
    <property type="project" value="UniProtKB-KW"/>
</dbReference>
<dbReference type="Proteomes" id="UP000005540">
    <property type="component" value="Unassembled WGS sequence"/>
</dbReference>
<dbReference type="InterPro" id="IPR012340">
    <property type="entry name" value="NA-bd_OB-fold"/>
</dbReference>
<keyword evidence="6" id="KW-1185">Reference proteome</keyword>
<feature type="non-terminal residue" evidence="5">
    <location>
        <position position="101"/>
    </location>
</feature>
<sequence>MGVRKLKPVTNGTRHAILYDFAEITKSEPEKSLVEPLKKHAGRNNQGRITVRHRGGGHKRLYRIIDFKRDKWGIPAKVAAIEYDPNRSARIALLHYLDGKK</sequence>
<comment type="similarity">
    <text evidence="1">Belongs to the universal ribosomal protein uL2 family.</text>
</comment>
<name>C4FIZ4_9AQUI</name>
<evidence type="ECO:0000256" key="3">
    <source>
        <dbReference type="ARBA" id="ARBA00023274"/>
    </source>
</evidence>